<dbReference type="Gene3D" id="3.40.50.300">
    <property type="entry name" value="P-loop containing nucleotide triphosphate hydrolases"/>
    <property type="match status" value="2"/>
</dbReference>
<evidence type="ECO:0000313" key="8">
    <source>
        <dbReference type="Proteomes" id="UP000325255"/>
    </source>
</evidence>
<comment type="similarity">
    <text evidence="2">Belongs to the ABC transporter superfamily.</text>
</comment>
<dbReference type="GO" id="GO:0055085">
    <property type="term" value="P:transmembrane transport"/>
    <property type="evidence" value="ECO:0007669"/>
    <property type="project" value="UniProtKB-ARBA"/>
</dbReference>
<dbReference type="Pfam" id="PF08352">
    <property type="entry name" value="oligo_HPY"/>
    <property type="match status" value="2"/>
</dbReference>
<evidence type="ECO:0000313" key="7">
    <source>
        <dbReference type="EMBL" id="KAA5612141.1"/>
    </source>
</evidence>
<evidence type="ECO:0000259" key="6">
    <source>
        <dbReference type="PROSITE" id="PS50893"/>
    </source>
</evidence>
<dbReference type="AlphaFoldDB" id="A0A5M6IVA2"/>
<gene>
    <name evidence="7" type="ORF">F1189_10765</name>
</gene>
<keyword evidence="5 7" id="KW-0067">ATP-binding</keyword>
<dbReference type="PANTHER" id="PTHR43776">
    <property type="entry name" value="TRANSPORT ATP-BINDING PROTEIN"/>
    <property type="match status" value="1"/>
</dbReference>
<dbReference type="SUPFAM" id="SSF52540">
    <property type="entry name" value="P-loop containing nucleoside triphosphate hydrolases"/>
    <property type="match status" value="2"/>
</dbReference>
<comment type="subcellular location">
    <subcellularLocation>
        <location evidence="1">Cell inner membrane</location>
        <topology evidence="1">Peripheral membrane protein</topology>
    </subcellularLocation>
</comment>
<evidence type="ECO:0000256" key="1">
    <source>
        <dbReference type="ARBA" id="ARBA00004417"/>
    </source>
</evidence>
<dbReference type="InterPro" id="IPR017871">
    <property type="entry name" value="ABC_transporter-like_CS"/>
</dbReference>
<dbReference type="RefSeq" id="WP_150040748.1">
    <property type="nucleotide sequence ID" value="NZ_OW485601.1"/>
</dbReference>
<evidence type="ECO:0000256" key="4">
    <source>
        <dbReference type="ARBA" id="ARBA00022741"/>
    </source>
</evidence>
<dbReference type="EMBL" id="VWPK01000014">
    <property type="protein sequence ID" value="KAA5612141.1"/>
    <property type="molecule type" value="Genomic_DNA"/>
</dbReference>
<dbReference type="InterPro" id="IPR003439">
    <property type="entry name" value="ABC_transporter-like_ATP-bd"/>
</dbReference>
<feature type="domain" description="ABC transporter" evidence="6">
    <location>
        <begin position="281"/>
        <end position="521"/>
    </location>
</feature>
<dbReference type="GO" id="GO:0005886">
    <property type="term" value="C:plasma membrane"/>
    <property type="evidence" value="ECO:0007669"/>
    <property type="project" value="UniProtKB-SubCell"/>
</dbReference>
<dbReference type="CDD" id="cd03257">
    <property type="entry name" value="ABC_NikE_OppD_transporters"/>
    <property type="match status" value="2"/>
</dbReference>
<dbReference type="PROSITE" id="PS50893">
    <property type="entry name" value="ABC_TRANSPORTER_2"/>
    <property type="match status" value="2"/>
</dbReference>
<keyword evidence="8" id="KW-1185">Reference proteome</keyword>
<dbReference type="PANTHER" id="PTHR43776:SF7">
    <property type="entry name" value="D,D-DIPEPTIDE TRANSPORT ATP-BINDING PROTEIN DDPF-RELATED"/>
    <property type="match status" value="1"/>
</dbReference>
<dbReference type="NCBIfam" id="NF008453">
    <property type="entry name" value="PRK11308.1"/>
    <property type="match status" value="2"/>
</dbReference>
<protein>
    <submittedName>
        <fullName evidence="7">ABC transporter ATP-binding protein</fullName>
    </submittedName>
</protein>
<keyword evidence="3" id="KW-0813">Transport</keyword>
<dbReference type="SMART" id="SM00382">
    <property type="entry name" value="AAA"/>
    <property type="match status" value="2"/>
</dbReference>
<comment type="caution">
    <text evidence="7">The sequence shown here is derived from an EMBL/GenBank/DDBJ whole genome shotgun (WGS) entry which is preliminary data.</text>
</comment>
<dbReference type="GO" id="GO:0005524">
    <property type="term" value="F:ATP binding"/>
    <property type="evidence" value="ECO:0007669"/>
    <property type="project" value="UniProtKB-KW"/>
</dbReference>
<dbReference type="OrthoDB" id="9802264at2"/>
<name>A0A5M6IVA2_9PROT</name>
<dbReference type="NCBIfam" id="NF007739">
    <property type="entry name" value="PRK10419.1"/>
    <property type="match status" value="2"/>
</dbReference>
<feature type="domain" description="ABC transporter" evidence="6">
    <location>
        <begin position="10"/>
        <end position="256"/>
    </location>
</feature>
<dbReference type="InterPro" id="IPR050319">
    <property type="entry name" value="ABC_transp_ATP-bind"/>
</dbReference>
<dbReference type="InterPro" id="IPR027417">
    <property type="entry name" value="P-loop_NTPase"/>
</dbReference>
<reference evidence="7 8" key="1">
    <citation type="submission" date="2019-09" db="EMBL/GenBank/DDBJ databases">
        <title>Genome sequence of Rhodovastum atsumiense, a diverse member of the Acetobacteraceae family of non-sulfur purple photosynthetic bacteria.</title>
        <authorList>
            <person name="Meyer T."/>
            <person name="Kyndt J."/>
        </authorList>
    </citation>
    <scope>NUCLEOTIDE SEQUENCE [LARGE SCALE GENOMIC DNA]</scope>
    <source>
        <strain evidence="7 8">DSM 21279</strain>
    </source>
</reference>
<dbReference type="InterPro" id="IPR003593">
    <property type="entry name" value="AAA+_ATPase"/>
</dbReference>
<dbReference type="PROSITE" id="PS00211">
    <property type="entry name" value="ABC_TRANSPORTER_1"/>
    <property type="match status" value="2"/>
</dbReference>
<accession>A0A5M6IVA2</accession>
<dbReference type="Proteomes" id="UP000325255">
    <property type="component" value="Unassembled WGS sequence"/>
</dbReference>
<proteinExistence type="inferred from homology"/>
<dbReference type="InterPro" id="IPR013563">
    <property type="entry name" value="Oligopep_ABC_C"/>
</dbReference>
<evidence type="ECO:0000256" key="3">
    <source>
        <dbReference type="ARBA" id="ARBA00022448"/>
    </source>
</evidence>
<sequence>MSPALDVAGLRVAYRKRAGGVPVAAVRGVDLAVRPGEVVALVGESGSGKSTVAAVAAGLLAANGRIEAGRLRLDGQEVTDAGERLWTRLRGRALGFIPQDPGMALDPIRRIGPQVAEALTVHGTPPAAARARVPGLLAEAGLADPARVAASFPHELSGGMRQRVLIAIALANDPPLLIADEPTSALDVTVQRQVLDHLEGVIRRRGTAVLLITHDLGVAHDRADRLVVMRAGEVVEQGPARMVFAAPRHDYTHRLLGAATALRAAPAPRPPRPVPEPPPILVVERLVKRFGPGRPAVAEVSFTVPRHGTTSLVGESGSGKTTTARMVLGLEQPDGGAVRFDGQEIGHLSRAGLRGFRRRVQWVGQNPYASLDPRFSIAGIIAEPLRAFGLGDRAGRLARVRELLAQVELPEQLLTSRPAELSGGQRQRVAIARALAIRPELVVLDEPVSALDVPVQAQIIALLLRLQRDLGVSYLFVSHDLAVVRQVSDHVVVLHGGQVVEQGPAEAVFARPVDPYTLSLLNDTPGRRYAVQAGPDSPRTYAAAG</sequence>
<dbReference type="GO" id="GO:0015833">
    <property type="term" value="P:peptide transport"/>
    <property type="evidence" value="ECO:0007669"/>
    <property type="project" value="InterPro"/>
</dbReference>
<dbReference type="GO" id="GO:0016887">
    <property type="term" value="F:ATP hydrolysis activity"/>
    <property type="evidence" value="ECO:0007669"/>
    <property type="project" value="InterPro"/>
</dbReference>
<keyword evidence="4" id="KW-0547">Nucleotide-binding</keyword>
<evidence type="ECO:0000256" key="2">
    <source>
        <dbReference type="ARBA" id="ARBA00005417"/>
    </source>
</evidence>
<organism evidence="7 8">
    <name type="scientific">Rhodovastum atsumiense</name>
    <dbReference type="NCBI Taxonomy" id="504468"/>
    <lineage>
        <taxon>Bacteria</taxon>
        <taxon>Pseudomonadati</taxon>
        <taxon>Pseudomonadota</taxon>
        <taxon>Alphaproteobacteria</taxon>
        <taxon>Acetobacterales</taxon>
        <taxon>Acetobacteraceae</taxon>
        <taxon>Rhodovastum</taxon>
    </lineage>
</organism>
<evidence type="ECO:0000256" key="5">
    <source>
        <dbReference type="ARBA" id="ARBA00022840"/>
    </source>
</evidence>
<dbReference type="Pfam" id="PF00005">
    <property type="entry name" value="ABC_tran"/>
    <property type="match status" value="2"/>
</dbReference>